<feature type="domain" description="AMP-binding enzyme C-terminal" evidence="2">
    <location>
        <begin position="416"/>
        <end position="499"/>
    </location>
</feature>
<dbReference type="Gene3D" id="3.30.300.30">
    <property type="match status" value="1"/>
</dbReference>
<dbReference type="Proteomes" id="UP001501495">
    <property type="component" value="Unassembled WGS sequence"/>
</dbReference>
<dbReference type="InterPro" id="IPR050237">
    <property type="entry name" value="ATP-dep_AMP-bd_enzyme"/>
</dbReference>
<evidence type="ECO:0000313" key="4">
    <source>
        <dbReference type="Proteomes" id="UP001501495"/>
    </source>
</evidence>
<accession>A0ABP7XKE4</accession>
<evidence type="ECO:0000259" key="1">
    <source>
        <dbReference type="Pfam" id="PF00501"/>
    </source>
</evidence>
<dbReference type="RefSeq" id="WP_344733683.1">
    <property type="nucleotide sequence ID" value="NZ_BAAAZH010000017.1"/>
</dbReference>
<dbReference type="PANTHER" id="PTHR43767:SF12">
    <property type="entry name" value="AMP-DEPENDENT SYNTHETASE AND LIGASE"/>
    <property type="match status" value="1"/>
</dbReference>
<dbReference type="PANTHER" id="PTHR43767">
    <property type="entry name" value="LONG-CHAIN-FATTY-ACID--COA LIGASE"/>
    <property type="match status" value="1"/>
</dbReference>
<dbReference type="Pfam" id="PF13193">
    <property type="entry name" value="AMP-binding_C"/>
    <property type="match status" value="1"/>
</dbReference>
<name>A0ABP7XKE4_9ACTN</name>
<dbReference type="Pfam" id="PF00501">
    <property type="entry name" value="AMP-binding"/>
    <property type="match status" value="1"/>
</dbReference>
<dbReference type="InterPro" id="IPR025110">
    <property type="entry name" value="AMP-bd_C"/>
</dbReference>
<comment type="caution">
    <text evidence="3">The sequence shown here is derived from an EMBL/GenBank/DDBJ whole genome shotgun (WGS) entry which is preliminary data.</text>
</comment>
<feature type="domain" description="AMP-dependent synthetase/ligase" evidence="1">
    <location>
        <begin position="8"/>
        <end position="365"/>
    </location>
</feature>
<protein>
    <submittedName>
        <fullName evidence="3">Long-chain fatty acid--CoA ligase</fullName>
    </submittedName>
</protein>
<dbReference type="Gene3D" id="3.40.50.12780">
    <property type="entry name" value="N-terminal domain of ligase-like"/>
    <property type="match status" value="1"/>
</dbReference>
<dbReference type="InterPro" id="IPR000873">
    <property type="entry name" value="AMP-dep_synth/lig_dom"/>
</dbReference>
<keyword evidence="3" id="KW-0436">Ligase</keyword>
<dbReference type="GO" id="GO:0016874">
    <property type="term" value="F:ligase activity"/>
    <property type="evidence" value="ECO:0007669"/>
    <property type="project" value="UniProtKB-KW"/>
</dbReference>
<evidence type="ECO:0000313" key="3">
    <source>
        <dbReference type="EMBL" id="GAA4120646.1"/>
    </source>
</evidence>
<reference evidence="4" key="1">
    <citation type="journal article" date="2019" name="Int. J. Syst. Evol. Microbiol.">
        <title>The Global Catalogue of Microorganisms (GCM) 10K type strain sequencing project: providing services to taxonomists for standard genome sequencing and annotation.</title>
        <authorList>
            <consortium name="The Broad Institute Genomics Platform"/>
            <consortium name="The Broad Institute Genome Sequencing Center for Infectious Disease"/>
            <person name="Wu L."/>
            <person name="Ma J."/>
        </authorList>
    </citation>
    <scope>NUCLEOTIDE SEQUENCE [LARGE SCALE GENOMIC DNA]</scope>
    <source>
        <strain evidence="4">JCM 16703</strain>
    </source>
</reference>
<dbReference type="InterPro" id="IPR042099">
    <property type="entry name" value="ANL_N_sf"/>
</dbReference>
<gene>
    <name evidence="3" type="ORF">GCM10022215_24430</name>
</gene>
<dbReference type="InterPro" id="IPR045851">
    <property type="entry name" value="AMP-bd_C_sf"/>
</dbReference>
<proteinExistence type="predicted"/>
<keyword evidence="4" id="KW-1185">Reference proteome</keyword>
<organism evidence="3 4">
    <name type="scientific">Nocardioides fonticola</name>
    <dbReference type="NCBI Taxonomy" id="450363"/>
    <lineage>
        <taxon>Bacteria</taxon>
        <taxon>Bacillati</taxon>
        <taxon>Actinomycetota</taxon>
        <taxon>Actinomycetes</taxon>
        <taxon>Propionibacteriales</taxon>
        <taxon>Nocardioidaceae</taxon>
        <taxon>Nocardioides</taxon>
    </lineage>
</organism>
<evidence type="ECO:0000259" key="2">
    <source>
        <dbReference type="Pfam" id="PF13193"/>
    </source>
</evidence>
<sequence length="511" mass="52988">MNLAEHLDRAALLHGPRPALRDGATLLDHRALADRSVRASVVLSGAGVGVGDRVALVLPHTADFAIWYFAVLRLGAVAVALDPAAPETVQHRQIRQVDAALVVAWAPAPTLALPGHPVLDADRVDLASASGDPDAPVPVGQVGPVGPVGPVPRDADDLAVLVYTSGTTAPPKPAALTHGNLVHDAHQVAVEVLELTQDDVLLGLLPFHGAFGQTCVLNAALLAGASIALAPREEPARAVDVLVREGATVLLGVPSMMQALLAAAGPDDLAAARVRVCLCGGAALPLGLLLDLERRLGCVVLEGYGLSEAAPVVAANRIDRRRLGSVGLPLDGVEVRVAPSATDGTGPDAVGELLVSGRTVMAGYWGPHGVETDTLADGWLHTGDLGHRDADGFLHVLDRATEVMWRGGHAVYPRAIEQVLYDHPGVREAAVVEVPVERAGGGEPDLVAFVVLEPGSAADPARPGDLLRDLARQLGRLPAHARPARVEITAALPKTRTGKILKRALRTAVQA</sequence>
<dbReference type="SUPFAM" id="SSF56801">
    <property type="entry name" value="Acetyl-CoA synthetase-like"/>
    <property type="match status" value="1"/>
</dbReference>
<dbReference type="EMBL" id="BAAAZH010000017">
    <property type="protein sequence ID" value="GAA4120646.1"/>
    <property type="molecule type" value="Genomic_DNA"/>
</dbReference>